<organism evidence="2 3">
    <name type="scientific">Protomyces lactucae-debilis</name>
    <dbReference type="NCBI Taxonomy" id="2754530"/>
    <lineage>
        <taxon>Eukaryota</taxon>
        <taxon>Fungi</taxon>
        <taxon>Dikarya</taxon>
        <taxon>Ascomycota</taxon>
        <taxon>Taphrinomycotina</taxon>
        <taxon>Taphrinomycetes</taxon>
        <taxon>Taphrinales</taxon>
        <taxon>Protomycetaceae</taxon>
        <taxon>Protomyces</taxon>
    </lineage>
</organism>
<feature type="compositionally biased region" description="Low complexity" evidence="1">
    <location>
        <begin position="256"/>
        <end position="273"/>
    </location>
</feature>
<feature type="region of interest" description="Disordered" evidence="1">
    <location>
        <begin position="314"/>
        <end position="337"/>
    </location>
</feature>
<name>A0A1Y2EVY0_PROLT</name>
<evidence type="ECO:0000313" key="3">
    <source>
        <dbReference type="Proteomes" id="UP000193685"/>
    </source>
</evidence>
<evidence type="ECO:0000313" key="2">
    <source>
        <dbReference type="EMBL" id="ORY75718.1"/>
    </source>
</evidence>
<accession>A0A1Y2EVY0</accession>
<feature type="region of interest" description="Disordered" evidence="1">
    <location>
        <begin position="221"/>
        <end position="282"/>
    </location>
</feature>
<comment type="caution">
    <text evidence="2">The sequence shown here is derived from an EMBL/GenBank/DDBJ whole genome shotgun (WGS) entry which is preliminary data.</text>
</comment>
<feature type="compositionally biased region" description="Polar residues" evidence="1">
    <location>
        <begin position="241"/>
        <end position="250"/>
    </location>
</feature>
<dbReference type="Proteomes" id="UP000193685">
    <property type="component" value="Unassembled WGS sequence"/>
</dbReference>
<protein>
    <submittedName>
        <fullName evidence="2">Uncharacterized protein</fullName>
    </submittedName>
</protein>
<dbReference type="OrthoDB" id="10570337at2759"/>
<gene>
    <name evidence="2" type="ORF">BCR37DRAFT_389553</name>
</gene>
<proteinExistence type="predicted"/>
<dbReference type="RefSeq" id="XP_040722366.1">
    <property type="nucleotide sequence ID" value="XM_040870743.1"/>
</dbReference>
<reference evidence="2 3" key="1">
    <citation type="submission" date="2016-07" db="EMBL/GenBank/DDBJ databases">
        <title>Pervasive Adenine N6-methylation of Active Genes in Fungi.</title>
        <authorList>
            <consortium name="DOE Joint Genome Institute"/>
            <person name="Mondo S.J."/>
            <person name="Dannebaum R.O."/>
            <person name="Kuo R.C."/>
            <person name="Labutti K."/>
            <person name="Haridas S."/>
            <person name="Kuo A."/>
            <person name="Salamov A."/>
            <person name="Ahrendt S.R."/>
            <person name="Lipzen A."/>
            <person name="Sullivan W."/>
            <person name="Andreopoulos W.B."/>
            <person name="Clum A."/>
            <person name="Lindquist E."/>
            <person name="Daum C."/>
            <person name="Ramamoorthy G.K."/>
            <person name="Gryganskyi A."/>
            <person name="Culley D."/>
            <person name="Magnuson J.K."/>
            <person name="James T.Y."/>
            <person name="O'Malley M.A."/>
            <person name="Stajich J.E."/>
            <person name="Spatafora J.W."/>
            <person name="Visel A."/>
            <person name="Grigoriev I.V."/>
        </authorList>
    </citation>
    <scope>NUCLEOTIDE SEQUENCE [LARGE SCALE GENOMIC DNA]</scope>
    <source>
        <strain evidence="2 3">12-1054</strain>
    </source>
</reference>
<dbReference type="AlphaFoldDB" id="A0A1Y2EVY0"/>
<keyword evidence="3" id="KW-1185">Reference proteome</keyword>
<dbReference type="GeneID" id="63787342"/>
<sequence>MAQALTAKDKALKRLQEGRAVHNEYKAAAEPTESLNVSNTPILYYTVHDANFRQVNEGVVYAHSLEELFFQAIDNADRIGSLDALFSLRPDFTPRNLTIRDLVLTSFVGSDDGNISSLLCCPYTSDKAFEADTSLSAICMSEFVPNTRDSPLRISVNSTSKNWSAMKGLSLFGPKSDKLLIELNERVNKRQIVALRNDPEGCIRYSKASLQLLAEQKEKEAAEQAAADAAERGTEADSEGGSKTDSTTLPTAVPVASSTTEAAEDATTTATKAPVRPKPVSQPSAYSLAAISGPLRAAKNEDNVRQELDADAISANVNHPAFEEAPANDESPREASA</sequence>
<dbReference type="EMBL" id="MCFI01000025">
    <property type="protein sequence ID" value="ORY75718.1"/>
    <property type="molecule type" value="Genomic_DNA"/>
</dbReference>
<evidence type="ECO:0000256" key="1">
    <source>
        <dbReference type="SAM" id="MobiDB-lite"/>
    </source>
</evidence>